<keyword evidence="8" id="KW-1133">Transmembrane helix</keyword>
<feature type="region of interest" description="Disordered" evidence="13">
    <location>
        <begin position="97"/>
        <end position="123"/>
    </location>
</feature>
<keyword evidence="5 12" id="KW-0808">Transferase</keyword>
<comment type="pathway">
    <text evidence="2">Protein modification; protein glycosylation.</text>
</comment>
<evidence type="ECO:0000256" key="4">
    <source>
        <dbReference type="ARBA" id="ARBA00022676"/>
    </source>
</evidence>
<dbReference type="InterPro" id="IPR038577">
    <property type="entry name" value="GT10-like_C_sf"/>
</dbReference>
<keyword evidence="17" id="KW-1185">Reference proteome</keyword>
<evidence type="ECO:0000256" key="13">
    <source>
        <dbReference type="SAM" id="MobiDB-lite"/>
    </source>
</evidence>
<proteinExistence type="inferred from homology"/>
<accession>A0AAV4J5R1</accession>
<evidence type="ECO:0000256" key="9">
    <source>
        <dbReference type="ARBA" id="ARBA00023034"/>
    </source>
</evidence>
<name>A0AAV4J5R1_9GAST</name>
<dbReference type="GO" id="GO:0000139">
    <property type="term" value="C:Golgi membrane"/>
    <property type="evidence" value="ECO:0007669"/>
    <property type="project" value="UniProtKB-SubCell"/>
</dbReference>
<evidence type="ECO:0000256" key="12">
    <source>
        <dbReference type="RuleBase" id="RU003832"/>
    </source>
</evidence>
<keyword evidence="6 12" id="KW-0812">Transmembrane</keyword>
<dbReference type="EMBL" id="BMAT01006598">
    <property type="protein sequence ID" value="GFS15951.1"/>
    <property type="molecule type" value="Genomic_DNA"/>
</dbReference>
<dbReference type="PANTHER" id="PTHR48438:SF1">
    <property type="entry name" value="ALPHA-(1,3)-FUCOSYLTRANSFERASE C-RELATED"/>
    <property type="match status" value="1"/>
</dbReference>
<dbReference type="PANTHER" id="PTHR48438">
    <property type="entry name" value="ALPHA-(1,3)-FUCOSYLTRANSFERASE C-RELATED"/>
    <property type="match status" value="1"/>
</dbReference>
<dbReference type="Proteomes" id="UP000762676">
    <property type="component" value="Unassembled WGS sequence"/>
</dbReference>
<evidence type="ECO:0000256" key="6">
    <source>
        <dbReference type="ARBA" id="ARBA00022692"/>
    </source>
</evidence>
<dbReference type="GO" id="GO:0008417">
    <property type="term" value="F:fucosyltransferase activity"/>
    <property type="evidence" value="ECO:0007669"/>
    <property type="project" value="InterPro"/>
</dbReference>
<dbReference type="Gene3D" id="3.40.50.11660">
    <property type="entry name" value="Glycosyl transferase family 10, C-terminal domain"/>
    <property type="match status" value="1"/>
</dbReference>
<dbReference type="Pfam" id="PF00852">
    <property type="entry name" value="Glyco_transf_10"/>
    <property type="match status" value="1"/>
</dbReference>
<comment type="similarity">
    <text evidence="3 12">Belongs to the glycosyltransferase 10 family.</text>
</comment>
<keyword evidence="10" id="KW-0472">Membrane</keyword>
<evidence type="ECO:0000256" key="7">
    <source>
        <dbReference type="ARBA" id="ARBA00022968"/>
    </source>
</evidence>
<evidence type="ECO:0000256" key="1">
    <source>
        <dbReference type="ARBA" id="ARBA00004323"/>
    </source>
</evidence>
<sequence>MVMLVNQKNFSSSPPTTASTATLLPPLSPSPSSSQPSLVAADRPWCSSRWGRVRAVLTAVVLCALTALFIQQTEYARRWKPAVPLGLGDKSQYTMHLSDRLGGHKPEDVSNDLESKDTTSEDVQYKVHSSFKDKKNIDSIKGDNTRINKERRHKGDRKEIFNDIAIEKLPENYKRKKTLSSSDVRIANVASGENLQTAPQEDESKFNSPLIVTEEEWPRTKHYVPIPLKTALGLRSSKETSSDRPISIAYIRFCIHDDPKCLDDTPMNFKKRCPYPGLVKTDDWNSADIVVISVWRMRNPLYVPKIRRPPGQIWVMLSVEAPSRKKNHKQLDFPGLKGQFNLTMSYRLDADIPYPYGHLQRNTDPEERDLDAVYSNKRFQAAWLVSHCQTTSKREDYVERLQAAGLEIHIYGTCGNYSCDGGKIRSTSFAPDSVCLPHLSKNYFFYLSFENSLCKDYITEKVFKIYDSVDMIPVVMGGADYNKFLPPRTFLNVADFESPRALARYLKRLANDKRRYLRMLREKNKWRRIYRQPWFCALGEKLATGLKPRVLHDTRAWYVQDQCSNNSLW</sequence>
<evidence type="ECO:0000256" key="8">
    <source>
        <dbReference type="ARBA" id="ARBA00022989"/>
    </source>
</evidence>
<evidence type="ECO:0000256" key="5">
    <source>
        <dbReference type="ARBA" id="ARBA00022679"/>
    </source>
</evidence>
<dbReference type="GO" id="GO:0032580">
    <property type="term" value="C:Golgi cisterna membrane"/>
    <property type="evidence" value="ECO:0007669"/>
    <property type="project" value="UniProtKB-SubCell"/>
</dbReference>
<evidence type="ECO:0000256" key="2">
    <source>
        <dbReference type="ARBA" id="ARBA00004922"/>
    </source>
</evidence>
<dbReference type="FunFam" id="3.40.50.11660:FF:000002">
    <property type="entry name" value="Alpha-(1,3)-fucosyltransferase"/>
    <property type="match status" value="1"/>
</dbReference>
<dbReference type="AlphaFoldDB" id="A0AAV4J5R1"/>
<dbReference type="SUPFAM" id="SSF53756">
    <property type="entry name" value="UDP-Glycosyltransferase/glycogen phosphorylase"/>
    <property type="match status" value="1"/>
</dbReference>
<feature type="region of interest" description="Disordered" evidence="13">
    <location>
        <begin position="8"/>
        <end position="38"/>
    </location>
</feature>
<keyword evidence="7" id="KW-0735">Signal-anchor</keyword>
<protein>
    <recommendedName>
        <fullName evidence="12">Fucosyltransferase</fullName>
        <ecNumber evidence="12">2.4.1.-</ecNumber>
    </recommendedName>
</protein>
<dbReference type="Pfam" id="PF17039">
    <property type="entry name" value="Glyco_tran_10_N"/>
    <property type="match status" value="1"/>
</dbReference>
<evidence type="ECO:0000256" key="3">
    <source>
        <dbReference type="ARBA" id="ARBA00008919"/>
    </source>
</evidence>
<dbReference type="EC" id="2.4.1.-" evidence="12"/>
<evidence type="ECO:0000256" key="11">
    <source>
        <dbReference type="ARBA" id="ARBA00023180"/>
    </source>
</evidence>
<keyword evidence="9 12" id="KW-0333">Golgi apparatus</keyword>
<evidence type="ECO:0000259" key="15">
    <source>
        <dbReference type="Pfam" id="PF17039"/>
    </source>
</evidence>
<feature type="compositionally biased region" description="Low complexity" evidence="13">
    <location>
        <begin position="11"/>
        <end position="38"/>
    </location>
</feature>
<keyword evidence="4 12" id="KW-0328">Glycosyltransferase</keyword>
<keyword evidence="11" id="KW-0325">Glycoprotein</keyword>
<gene>
    <name evidence="16" type="ORF">ElyMa_003201000</name>
</gene>
<comment type="caution">
    <text evidence="16">The sequence shown here is derived from an EMBL/GenBank/DDBJ whole genome shotgun (WGS) entry which is preliminary data.</text>
</comment>
<comment type="subcellular location">
    <subcellularLocation>
        <location evidence="1">Golgi apparatus membrane</location>
        <topology evidence="1">Single-pass type II membrane protein</topology>
    </subcellularLocation>
    <subcellularLocation>
        <location evidence="12">Golgi apparatus</location>
        <location evidence="12">Golgi stack membrane</location>
        <topology evidence="12">Single-pass type II membrane protein</topology>
    </subcellularLocation>
</comment>
<evidence type="ECO:0000256" key="10">
    <source>
        <dbReference type="ARBA" id="ARBA00023136"/>
    </source>
</evidence>
<evidence type="ECO:0000313" key="17">
    <source>
        <dbReference type="Proteomes" id="UP000762676"/>
    </source>
</evidence>
<organism evidence="16 17">
    <name type="scientific">Elysia marginata</name>
    <dbReference type="NCBI Taxonomy" id="1093978"/>
    <lineage>
        <taxon>Eukaryota</taxon>
        <taxon>Metazoa</taxon>
        <taxon>Spiralia</taxon>
        <taxon>Lophotrochozoa</taxon>
        <taxon>Mollusca</taxon>
        <taxon>Gastropoda</taxon>
        <taxon>Heterobranchia</taxon>
        <taxon>Euthyneura</taxon>
        <taxon>Panpulmonata</taxon>
        <taxon>Sacoglossa</taxon>
        <taxon>Placobranchoidea</taxon>
        <taxon>Plakobranchidae</taxon>
        <taxon>Elysia</taxon>
    </lineage>
</organism>
<dbReference type="InterPro" id="IPR001503">
    <property type="entry name" value="Glyco_trans_10"/>
</dbReference>
<dbReference type="InterPro" id="IPR055270">
    <property type="entry name" value="Glyco_tran_10_C"/>
</dbReference>
<reference evidence="16 17" key="1">
    <citation type="journal article" date="2021" name="Elife">
        <title>Chloroplast acquisition without the gene transfer in kleptoplastic sea slugs, Plakobranchus ocellatus.</title>
        <authorList>
            <person name="Maeda T."/>
            <person name="Takahashi S."/>
            <person name="Yoshida T."/>
            <person name="Shimamura S."/>
            <person name="Takaki Y."/>
            <person name="Nagai Y."/>
            <person name="Toyoda A."/>
            <person name="Suzuki Y."/>
            <person name="Arimoto A."/>
            <person name="Ishii H."/>
            <person name="Satoh N."/>
            <person name="Nishiyama T."/>
            <person name="Hasebe M."/>
            <person name="Maruyama T."/>
            <person name="Minagawa J."/>
            <person name="Obokata J."/>
            <person name="Shigenobu S."/>
        </authorList>
    </citation>
    <scope>NUCLEOTIDE SEQUENCE [LARGE SCALE GENOMIC DNA]</scope>
</reference>
<feature type="domain" description="Fucosyltransferase N-terminal" evidence="15">
    <location>
        <begin position="283"/>
        <end position="357"/>
    </location>
</feature>
<evidence type="ECO:0000259" key="14">
    <source>
        <dbReference type="Pfam" id="PF00852"/>
    </source>
</evidence>
<dbReference type="InterPro" id="IPR031481">
    <property type="entry name" value="Glyco_tran_10_N"/>
</dbReference>
<evidence type="ECO:0000313" key="16">
    <source>
        <dbReference type="EMBL" id="GFS15951.1"/>
    </source>
</evidence>
<feature type="domain" description="Fucosyltransferase C-terminal" evidence="14">
    <location>
        <begin position="375"/>
        <end position="557"/>
    </location>
</feature>